<evidence type="ECO:0000256" key="1">
    <source>
        <dbReference type="ARBA" id="ARBA00004123"/>
    </source>
</evidence>
<dbReference type="GO" id="GO:0003677">
    <property type="term" value="F:DNA binding"/>
    <property type="evidence" value="ECO:0007669"/>
    <property type="project" value="UniProtKB-KW"/>
</dbReference>
<feature type="domain" description="Helicase C-terminal" evidence="14">
    <location>
        <begin position="219"/>
        <end position="386"/>
    </location>
</feature>
<dbReference type="AlphaFoldDB" id="A0A1R2B7F9"/>
<dbReference type="GO" id="GO:0005737">
    <property type="term" value="C:cytoplasm"/>
    <property type="evidence" value="ECO:0007669"/>
    <property type="project" value="TreeGrafter"/>
</dbReference>
<evidence type="ECO:0000256" key="10">
    <source>
        <dbReference type="ARBA" id="ARBA00034617"/>
    </source>
</evidence>
<dbReference type="InterPro" id="IPR036388">
    <property type="entry name" value="WH-like_DNA-bd_sf"/>
</dbReference>
<dbReference type="CDD" id="cd17920">
    <property type="entry name" value="DEXHc_RecQ"/>
    <property type="match status" value="1"/>
</dbReference>
<dbReference type="GO" id="GO:0005524">
    <property type="term" value="F:ATP binding"/>
    <property type="evidence" value="ECO:0007669"/>
    <property type="project" value="UniProtKB-KW"/>
</dbReference>
<keyword evidence="8" id="KW-0413">Isomerase</keyword>
<evidence type="ECO:0000256" key="9">
    <source>
        <dbReference type="ARBA" id="ARBA00023242"/>
    </source>
</evidence>
<dbReference type="GO" id="GO:0016887">
    <property type="term" value="F:ATP hydrolysis activity"/>
    <property type="evidence" value="ECO:0007669"/>
    <property type="project" value="RHEA"/>
</dbReference>
<evidence type="ECO:0000256" key="11">
    <source>
        <dbReference type="RuleBase" id="RU364117"/>
    </source>
</evidence>
<dbReference type="GO" id="GO:0005694">
    <property type="term" value="C:chromosome"/>
    <property type="evidence" value="ECO:0007669"/>
    <property type="project" value="TreeGrafter"/>
</dbReference>
<keyword evidence="4 11" id="KW-0378">Hydrolase</keyword>
<evidence type="ECO:0000256" key="6">
    <source>
        <dbReference type="ARBA" id="ARBA00022840"/>
    </source>
</evidence>
<sequence length="766" mass="88607">MQKLEPEAGKQNTILQKVIEINRTVFKNNIFRPNQQEIILASLSDKDIFVCMPTGGGKSLTFQLPAVINNGLTVVIMPLVSLIQDQVAHLNDLNISNRVIGAFKSKNSSNIFSEILADSSVKIIFLTPEKISKSQKTCDFLNKIYKQGKLNRFAIDEAHCVSQWGREFRSDYLKLSMLRKKFPNVPIITLTGTATEKVRKDVINVLKLKNPQVFLASFNRENLYYEVREKNTSKIVGEITEFIKTNHLKNSGIIYCISKKDCEKLAKDLKKEGIKSSYYHASMTDKKRSSNQVKWMEGKILVLVATIAFGMGIDKKNVRFVIHYAFPKSIENYYQESGRAGRDGHISDCLIFFSYSDKYKHDRLIQKNKQTDRNFQELYTIMKYCENFTTCRRKIQLEYFGEYFDPIKCNKMCDNCRNKNNETQEDCSETAKKILQVLANQPDGINTLAQLTGFLKGIKCKKNEDLTDFPGFGSMIDMKTEDIGKVIRKLIYDDAINEKTVKCSKKFKMTKLELGSKSTEVLLGTMKIYLPVILKNKLNTNDQVYKQNEQNTHVEKTQGNQQISNNSIYMQNNGNNIIMQIGKLRYNPPMQSTNNFQSITYIEKPRLSIDSWSSFKNKPFVPSSFFPKQRPSLEKAPFLSDDYIPRIPVTKDVELILDTPVTVNQKSNDYELNDEQYEELKERLEIVRKKLSRISGKSIEEILSNDKLDKLSRTMQSEDIQKEFTSEILYFQKVNQISIENSSAERFEFHTMRRFNEDSYKRLKFN</sequence>
<evidence type="ECO:0000256" key="8">
    <source>
        <dbReference type="ARBA" id="ARBA00023235"/>
    </source>
</evidence>
<name>A0A1R2B7F9_9CILI</name>
<evidence type="ECO:0000256" key="2">
    <source>
        <dbReference type="ARBA" id="ARBA00005446"/>
    </source>
</evidence>
<dbReference type="SUPFAM" id="SSF46785">
    <property type="entry name" value="Winged helix' DNA-binding domain"/>
    <property type="match status" value="1"/>
</dbReference>
<dbReference type="InterPro" id="IPR014001">
    <property type="entry name" value="Helicase_ATP-bd"/>
</dbReference>
<dbReference type="EC" id="5.6.2.4" evidence="11"/>
<dbReference type="Pfam" id="PF00270">
    <property type="entry name" value="DEAD"/>
    <property type="match status" value="1"/>
</dbReference>
<comment type="catalytic activity">
    <reaction evidence="10 11">
        <text>Couples ATP hydrolysis with the unwinding of duplex DNA by translocating in the 3'-5' direction.</text>
        <dbReference type="EC" id="5.6.2.4"/>
    </reaction>
</comment>
<keyword evidence="7" id="KW-0238">DNA-binding</keyword>
<dbReference type="InterPro" id="IPR004589">
    <property type="entry name" value="DNA_helicase_ATP-dep_RecQ"/>
</dbReference>
<evidence type="ECO:0000256" key="3">
    <source>
        <dbReference type="ARBA" id="ARBA00022741"/>
    </source>
</evidence>
<evidence type="ECO:0000256" key="7">
    <source>
        <dbReference type="ARBA" id="ARBA00023125"/>
    </source>
</evidence>
<dbReference type="GO" id="GO:0009378">
    <property type="term" value="F:four-way junction helicase activity"/>
    <property type="evidence" value="ECO:0007669"/>
    <property type="project" value="TreeGrafter"/>
</dbReference>
<dbReference type="Gene3D" id="3.40.50.300">
    <property type="entry name" value="P-loop containing nucleotide triphosphate hydrolases"/>
    <property type="match status" value="2"/>
</dbReference>
<dbReference type="Pfam" id="PF09382">
    <property type="entry name" value="RQC"/>
    <property type="match status" value="1"/>
</dbReference>
<dbReference type="EMBL" id="MPUH01000878">
    <property type="protein sequence ID" value="OMJ72734.1"/>
    <property type="molecule type" value="Genomic_DNA"/>
</dbReference>
<evidence type="ECO:0000313" key="15">
    <source>
        <dbReference type="EMBL" id="OMJ72734.1"/>
    </source>
</evidence>
<dbReference type="InterPro" id="IPR027417">
    <property type="entry name" value="P-loop_NTPase"/>
</dbReference>
<dbReference type="InterPro" id="IPR036390">
    <property type="entry name" value="WH_DNA-bd_sf"/>
</dbReference>
<dbReference type="OrthoDB" id="10261556at2759"/>
<dbReference type="PANTHER" id="PTHR13710:SF153">
    <property type="entry name" value="RECQ-LIKE DNA HELICASE BLM"/>
    <property type="match status" value="1"/>
</dbReference>
<dbReference type="GO" id="GO:0005634">
    <property type="term" value="C:nucleus"/>
    <property type="evidence" value="ECO:0007669"/>
    <property type="project" value="UniProtKB-SubCell"/>
</dbReference>
<keyword evidence="16" id="KW-1185">Reference proteome</keyword>
<dbReference type="PROSITE" id="PS51192">
    <property type="entry name" value="HELICASE_ATP_BIND_1"/>
    <property type="match status" value="1"/>
</dbReference>
<evidence type="ECO:0000259" key="14">
    <source>
        <dbReference type="PROSITE" id="PS51194"/>
    </source>
</evidence>
<organism evidence="15 16">
    <name type="scientific">Stentor coeruleus</name>
    <dbReference type="NCBI Taxonomy" id="5963"/>
    <lineage>
        <taxon>Eukaryota</taxon>
        <taxon>Sar</taxon>
        <taxon>Alveolata</taxon>
        <taxon>Ciliophora</taxon>
        <taxon>Postciliodesmatophora</taxon>
        <taxon>Heterotrichea</taxon>
        <taxon>Heterotrichida</taxon>
        <taxon>Stentoridae</taxon>
        <taxon>Stentor</taxon>
    </lineage>
</organism>
<gene>
    <name evidence="15" type="ORF">SteCoe_28767</name>
</gene>
<dbReference type="PANTHER" id="PTHR13710">
    <property type="entry name" value="DNA HELICASE RECQ FAMILY MEMBER"/>
    <property type="match status" value="1"/>
</dbReference>
<dbReference type="Proteomes" id="UP000187209">
    <property type="component" value="Unassembled WGS sequence"/>
</dbReference>
<dbReference type="InterPro" id="IPR018982">
    <property type="entry name" value="RQC_domain"/>
</dbReference>
<feature type="coiled-coil region" evidence="12">
    <location>
        <begin position="663"/>
        <end position="697"/>
    </location>
</feature>
<keyword evidence="5 11" id="KW-0347">Helicase</keyword>
<dbReference type="InterPro" id="IPR032284">
    <property type="entry name" value="RecQ_Zn-bd"/>
</dbReference>
<comment type="similarity">
    <text evidence="2 11">Belongs to the helicase family. RecQ subfamily.</text>
</comment>
<comment type="caution">
    <text evidence="15">The sequence shown here is derived from an EMBL/GenBank/DDBJ whole genome shotgun (WGS) entry which is preliminary data.</text>
</comment>
<evidence type="ECO:0000256" key="12">
    <source>
        <dbReference type="SAM" id="Coils"/>
    </source>
</evidence>
<comment type="subcellular location">
    <subcellularLocation>
        <location evidence="1 11">Nucleus</location>
    </subcellularLocation>
</comment>
<evidence type="ECO:0000256" key="4">
    <source>
        <dbReference type="ARBA" id="ARBA00022801"/>
    </source>
</evidence>
<dbReference type="Gene3D" id="1.10.10.10">
    <property type="entry name" value="Winged helix-like DNA-binding domain superfamily/Winged helix DNA-binding domain"/>
    <property type="match status" value="1"/>
</dbReference>
<dbReference type="PROSITE" id="PS51194">
    <property type="entry name" value="HELICASE_CTER"/>
    <property type="match status" value="1"/>
</dbReference>
<dbReference type="SMART" id="SM00490">
    <property type="entry name" value="HELICc"/>
    <property type="match status" value="1"/>
</dbReference>
<dbReference type="GO" id="GO:0006260">
    <property type="term" value="P:DNA replication"/>
    <property type="evidence" value="ECO:0007669"/>
    <property type="project" value="InterPro"/>
</dbReference>
<comment type="catalytic activity">
    <reaction evidence="11">
        <text>ATP + H2O = ADP + phosphate + H(+)</text>
        <dbReference type="Rhea" id="RHEA:13065"/>
        <dbReference type="ChEBI" id="CHEBI:15377"/>
        <dbReference type="ChEBI" id="CHEBI:15378"/>
        <dbReference type="ChEBI" id="CHEBI:30616"/>
        <dbReference type="ChEBI" id="CHEBI:43474"/>
        <dbReference type="ChEBI" id="CHEBI:456216"/>
    </reaction>
</comment>
<dbReference type="CDD" id="cd18794">
    <property type="entry name" value="SF2_C_RecQ"/>
    <property type="match status" value="1"/>
</dbReference>
<dbReference type="SMART" id="SM00956">
    <property type="entry name" value="RQC"/>
    <property type="match status" value="1"/>
</dbReference>
<keyword evidence="9 11" id="KW-0539">Nucleus</keyword>
<keyword evidence="3 11" id="KW-0547">Nucleotide-binding</keyword>
<dbReference type="InterPro" id="IPR011545">
    <property type="entry name" value="DEAD/DEAH_box_helicase_dom"/>
</dbReference>
<dbReference type="SMART" id="SM00487">
    <property type="entry name" value="DEXDc"/>
    <property type="match status" value="1"/>
</dbReference>
<dbReference type="GO" id="GO:0000724">
    <property type="term" value="P:double-strand break repair via homologous recombination"/>
    <property type="evidence" value="ECO:0007669"/>
    <property type="project" value="TreeGrafter"/>
</dbReference>
<accession>A0A1R2B7F9</accession>
<dbReference type="Pfam" id="PF16124">
    <property type="entry name" value="RecQ_Zn_bind"/>
    <property type="match status" value="1"/>
</dbReference>
<reference evidence="15 16" key="1">
    <citation type="submission" date="2016-11" db="EMBL/GenBank/DDBJ databases">
        <title>The macronuclear genome of Stentor coeruleus: a giant cell with tiny introns.</title>
        <authorList>
            <person name="Slabodnick M."/>
            <person name="Ruby J.G."/>
            <person name="Reiff S.B."/>
            <person name="Swart E.C."/>
            <person name="Gosai S."/>
            <person name="Prabakaran S."/>
            <person name="Witkowska E."/>
            <person name="Larue G.E."/>
            <person name="Fisher S."/>
            <person name="Freeman R.M."/>
            <person name="Gunawardena J."/>
            <person name="Chu W."/>
            <person name="Stover N.A."/>
            <person name="Gregory B.D."/>
            <person name="Nowacki M."/>
            <person name="Derisi J."/>
            <person name="Roy S.W."/>
            <person name="Marshall W.F."/>
            <person name="Sood P."/>
        </authorList>
    </citation>
    <scope>NUCLEOTIDE SEQUENCE [LARGE SCALE GENOMIC DNA]</scope>
    <source>
        <strain evidence="15">WM001</strain>
    </source>
</reference>
<keyword evidence="6 11" id="KW-0067">ATP-binding</keyword>
<dbReference type="FunFam" id="3.40.50.300:FF:000296">
    <property type="entry name" value="ATP-dependent DNA helicase RecQ"/>
    <property type="match status" value="1"/>
</dbReference>
<feature type="domain" description="Helicase ATP-binding" evidence="13">
    <location>
        <begin position="39"/>
        <end position="212"/>
    </location>
</feature>
<protein>
    <recommendedName>
        <fullName evidence="11">ATP-dependent DNA helicase</fullName>
        <ecNumber evidence="11">5.6.2.4</ecNumber>
    </recommendedName>
</protein>
<dbReference type="GO" id="GO:0043138">
    <property type="term" value="F:3'-5' DNA helicase activity"/>
    <property type="evidence" value="ECO:0007669"/>
    <property type="project" value="UniProtKB-EC"/>
</dbReference>
<evidence type="ECO:0000256" key="5">
    <source>
        <dbReference type="ARBA" id="ARBA00022806"/>
    </source>
</evidence>
<proteinExistence type="inferred from homology"/>
<dbReference type="FunFam" id="3.40.50.300:FF:000340">
    <property type="entry name" value="Bloom syndrome, RecQ helicase"/>
    <property type="match status" value="1"/>
</dbReference>
<dbReference type="Pfam" id="PF00271">
    <property type="entry name" value="Helicase_C"/>
    <property type="match status" value="1"/>
</dbReference>
<dbReference type="InterPro" id="IPR001650">
    <property type="entry name" value="Helicase_C-like"/>
</dbReference>
<evidence type="ECO:0000259" key="13">
    <source>
        <dbReference type="PROSITE" id="PS51192"/>
    </source>
</evidence>
<dbReference type="NCBIfam" id="TIGR00614">
    <property type="entry name" value="recQ_fam"/>
    <property type="match status" value="1"/>
</dbReference>
<dbReference type="SUPFAM" id="SSF52540">
    <property type="entry name" value="P-loop containing nucleoside triphosphate hydrolases"/>
    <property type="match status" value="1"/>
</dbReference>
<evidence type="ECO:0000313" key="16">
    <source>
        <dbReference type="Proteomes" id="UP000187209"/>
    </source>
</evidence>
<keyword evidence="12" id="KW-0175">Coiled coil</keyword>